<dbReference type="KEGG" id="fcy:FRACYDRAFT_236370"/>
<gene>
    <name evidence="2" type="ORF">FRACYDRAFT_236370</name>
</gene>
<feature type="region of interest" description="Disordered" evidence="1">
    <location>
        <begin position="1"/>
        <end position="63"/>
    </location>
</feature>
<feature type="region of interest" description="Disordered" evidence="1">
    <location>
        <begin position="601"/>
        <end position="636"/>
    </location>
</feature>
<feature type="region of interest" description="Disordered" evidence="1">
    <location>
        <begin position="462"/>
        <end position="536"/>
    </location>
</feature>
<feature type="region of interest" description="Disordered" evidence="1">
    <location>
        <begin position="91"/>
        <end position="119"/>
    </location>
</feature>
<keyword evidence="3" id="KW-1185">Reference proteome</keyword>
<dbReference type="SUPFAM" id="SSF101447">
    <property type="entry name" value="Formin homology 2 domain (FH2 domain)"/>
    <property type="match status" value="1"/>
</dbReference>
<dbReference type="PROSITE" id="PS00018">
    <property type="entry name" value="EF_HAND_1"/>
    <property type="match status" value="1"/>
</dbReference>
<organism evidence="2 3">
    <name type="scientific">Fragilariopsis cylindrus CCMP1102</name>
    <dbReference type="NCBI Taxonomy" id="635003"/>
    <lineage>
        <taxon>Eukaryota</taxon>
        <taxon>Sar</taxon>
        <taxon>Stramenopiles</taxon>
        <taxon>Ochrophyta</taxon>
        <taxon>Bacillariophyta</taxon>
        <taxon>Bacillariophyceae</taxon>
        <taxon>Bacillariophycidae</taxon>
        <taxon>Bacillariales</taxon>
        <taxon>Bacillariaceae</taxon>
        <taxon>Fragilariopsis</taxon>
    </lineage>
</organism>
<feature type="compositionally biased region" description="Basic residues" evidence="1">
    <location>
        <begin position="1"/>
        <end position="12"/>
    </location>
</feature>
<accession>A0A1E7FQB7</accession>
<feature type="compositionally biased region" description="Polar residues" evidence="1">
    <location>
        <begin position="34"/>
        <end position="49"/>
    </location>
</feature>
<feature type="region of interest" description="Disordered" evidence="1">
    <location>
        <begin position="218"/>
        <end position="245"/>
    </location>
</feature>
<dbReference type="InterPro" id="IPR018247">
    <property type="entry name" value="EF_Hand_1_Ca_BS"/>
</dbReference>
<feature type="compositionally biased region" description="Low complexity" evidence="1">
    <location>
        <begin position="746"/>
        <end position="764"/>
    </location>
</feature>
<feature type="compositionally biased region" description="Basic residues" evidence="1">
    <location>
        <begin position="521"/>
        <end position="533"/>
    </location>
</feature>
<dbReference type="AlphaFoldDB" id="A0A1E7FQB7"/>
<feature type="compositionally biased region" description="Basic and acidic residues" evidence="1">
    <location>
        <begin position="622"/>
        <end position="636"/>
    </location>
</feature>
<protein>
    <submittedName>
        <fullName evidence="2">Uncharacterized protein</fullName>
    </submittedName>
</protein>
<dbReference type="Proteomes" id="UP000095751">
    <property type="component" value="Unassembled WGS sequence"/>
</dbReference>
<name>A0A1E7FQB7_9STRA</name>
<feature type="region of interest" description="Disordered" evidence="1">
    <location>
        <begin position="166"/>
        <end position="188"/>
    </location>
</feature>
<proteinExistence type="predicted"/>
<feature type="compositionally biased region" description="Polar residues" evidence="1">
    <location>
        <begin position="487"/>
        <end position="497"/>
    </location>
</feature>
<feature type="compositionally biased region" description="Pro residues" evidence="1">
    <location>
        <begin position="469"/>
        <end position="479"/>
    </location>
</feature>
<dbReference type="InParanoid" id="A0A1E7FQB7"/>
<feature type="compositionally biased region" description="Polar residues" evidence="1">
    <location>
        <begin position="110"/>
        <end position="119"/>
    </location>
</feature>
<dbReference type="EMBL" id="KV784355">
    <property type="protein sequence ID" value="OEU20295.1"/>
    <property type="molecule type" value="Genomic_DNA"/>
</dbReference>
<feature type="compositionally biased region" description="Basic residues" evidence="1">
    <location>
        <begin position="503"/>
        <end position="513"/>
    </location>
</feature>
<reference evidence="2 3" key="1">
    <citation type="submission" date="2016-09" db="EMBL/GenBank/DDBJ databases">
        <title>Extensive genetic diversity and differential bi-allelic expression allows diatom success in the polar Southern Ocean.</title>
        <authorList>
            <consortium name="DOE Joint Genome Institute"/>
            <person name="Mock T."/>
            <person name="Otillar R.P."/>
            <person name="Strauss J."/>
            <person name="Dupont C."/>
            <person name="Frickenhaus S."/>
            <person name="Maumus F."/>
            <person name="Mcmullan M."/>
            <person name="Sanges R."/>
            <person name="Schmutz J."/>
            <person name="Toseland A."/>
            <person name="Valas R."/>
            <person name="Veluchamy A."/>
            <person name="Ward B.J."/>
            <person name="Allen A."/>
            <person name="Barry K."/>
            <person name="Falciatore A."/>
            <person name="Ferrante M."/>
            <person name="Fortunato A.E."/>
            <person name="Gloeckner G."/>
            <person name="Gruber A."/>
            <person name="Hipkin R."/>
            <person name="Janech M."/>
            <person name="Kroth P."/>
            <person name="Leese F."/>
            <person name="Lindquist E."/>
            <person name="Lyon B.R."/>
            <person name="Martin J."/>
            <person name="Mayer C."/>
            <person name="Parker M."/>
            <person name="Quesneville H."/>
            <person name="Raymond J."/>
            <person name="Uhlig C."/>
            <person name="Valentin K.U."/>
            <person name="Worden A.Z."/>
            <person name="Armbrust E.V."/>
            <person name="Bowler C."/>
            <person name="Green B."/>
            <person name="Moulton V."/>
            <person name="Van Oosterhout C."/>
            <person name="Grigoriev I."/>
        </authorList>
    </citation>
    <scope>NUCLEOTIDE SEQUENCE [LARGE SCALE GENOMIC DNA]</scope>
    <source>
        <strain evidence="2 3">CCMP1102</strain>
    </source>
</reference>
<feature type="compositionally biased region" description="Low complexity" evidence="1">
    <location>
        <begin position="607"/>
        <end position="616"/>
    </location>
</feature>
<sequence>MARPTGKVKTRKSTLGATKKERINSNRTMRSKSVAGSNIATLTSFSTKDTYNKSHDSNNSQAQKSSVSFYAGGGVGCVDVREECDVAAEGNVRRDAPPPTTPSIRRMTSFRGNNNHKQQVASIEHNKTKIKEGITTKEGKNGTKSHRVFSLSPLHRLMMIKKKSLPLTTTATTNGKKKKKSTKKSEEKHYAERVELVAMKNENDQPFTRILISKTLYKQRVKKRTRSSPSSSSPSNQEQTADEKSAAAAVTAVTAKNNKTMISVSKCKKNEPAILETIYTSQLCGNFDSIAFDEVVTEVAVPPPPAAAAAAVTAVTDVTAKKNKTMISVSKCNNNEPTILETIFTSQLCGDFDSNAVDEVVTEGCQASVEDSMGIHIIPTGSSPTMTCSSTATSRLKHLNTISEIGSSLGCFTNNNSECDDVPTTTSIPINDKKYVEVKELGETEMRQLITTNDDEAVAAEGIVERDAPPPPPPPPPPSIRRLMSFRGNNKNKQQVPTIDKINRRKERKKKLEKKNEKKNGSKKKKLHSKKEQKKNTAAATYINALENAASAAALATSVVPKEQEKNAAAVAAMDALEDAATAAALATCFVPVSTTNKCSNNDEDSSYSVSLCSSESESDVSDSRSGSDSDDSVLRSEDSYKNKGFLSKIMYPWSKSKSKGIPQSVSYVTDDDSTDYIDRKELEQYHEDLHQKYDDDNGDVIYGPKYSDTIIGTMPNIGIMSEFGSVFGFGTKKVIDVRDLRMVGSDSDISNSSSSLSSSSSDDSTLEEDNNYGDVDKYEYDDIAYSPCISHIVSPSFSEHNESGFSKERTFARKETKIESRYADVDLALAIDLDLARSLLVLKNHAAQLGVDPTELLNGIE</sequence>
<evidence type="ECO:0000313" key="2">
    <source>
        <dbReference type="EMBL" id="OEU20295.1"/>
    </source>
</evidence>
<evidence type="ECO:0000256" key="1">
    <source>
        <dbReference type="SAM" id="MobiDB-lite"/>
    </source>
</evidence>
<evidence type="ECO:0000313" key="3">
    <source>
        <dbReference type="Proteomes" id="UP000095751"/>
    </source>
</evidence>
<feature type="region of interest" description="Disordered" evidence="1">
    <location>
        <begin position="746"/>
        <end position="773"/>
    </location>
</feature>